<sequence length="116" mass="12705">MKFIMLTYESKEDFAARTDEAHKEQYWSGWMSFIQSMKDAGVLFYPGNVLQPPQTARTVRLIDGQVHSGEGAYGTDALHPLSGYFILDVADAEEAARWAALAPAAGRGAVEVRPVG</sequence>
<evidence type="ECO:0000313" key="3">
    <source>
        <dbReference type="EMBL" id="MBD2872407.1"/>
    </source>
</evidence>
<keyword evidence="4" id="KW-1185">Reference proteome</keyword>
<dbReference type="InterPro" id="IPR005545">
    <property type="entry name" value="YCII"/>
</dbReference>
<name>A0A927CSI6_9BACL</name>
<organism evidence="3 4">
    <name type="scientific">Paenibacillus arenilitoris</name>
    <dbReference type="NCBI Taxonomy" id="2772299"/>
    <lineage>
        <taxon>Bacteria</taxon>
        <taxon>Bacillati</taxon>
        <taxon>Bacillota</taxon>
        <taxon>Bacilli</taxon>
        <taxon>Bacillales</taxon>
        <taxon>Paenibacillaceae</taxon>
        <taxon>Paenibacillus</taxon>
    </lineage>
</organism>
<evidence type="ECO:0000256" key="1">
    <source>
        <dbReference type="ARBA" id="ARBA00007689"/>
    </source>
</evidence>
<dbReference type="Proteomes" id="UP000632125">
    <property type="component" value="Unassembled WGS sequence"/>
</dbReference>
<dbReference type="PANTHER" id="PTHR35174:SF3">
    <property type="entry name" value="BLL7171 PROTEIN"/>
    <property type="match status" value="1"/>
</dbReference>
<feature type="domain" description="YCII-related" evidence="2">
    <location>
        <begin position="1"/>
        <end position="115"/>
    </location>
</feature>
<gene>
    <name evidence="3" type="ORF">IDH41_27895</name>
</gene>
<comment type="caution">
    <text evidence="3">The sequence shown here is derived from an EMBL/GenBank/DDBJ whole genome shotgun (WGS) entry which is preliminary data.</text>
</comment>
<reference evidence="3" key="1">
    <citation type="submission" date="2020-09" db="EMBL/GenBank/DDBJ databases">
        <title>A novel bacterium of genus Paenibacillus, isolated from South China Sea.</title>
        <authorList>
            <person name="Huang H."/>
            <person name="Mo K."/>
            <person name="Hu Y."/>
        </authorList>
    </citation>
    <scope>NUCLEOTIDE SEQUENCE</scope>
    <source>
        <strain evidence="3">IB182493</strain>
    </source>
</reference>
<dbReference type="PANTHER" id="PTHR35174">
    <property type="entry name" value="BLL7171 PROTEIN-RELATED"/>
    <property type="match status" value="1"/>
</dbReference>
<dbReference type="InterPro" id="IPR011008">
    <property type="entry name" value="Dimeric_a/b-barrel"/>
</dbReference>
<dbReference type="RefSeq" id="WP_190867054.1">
    <property type="nucleotide sequence ID" value="NZ_JACXIY010000047.1"/>
</dbReference>
<dbReference type="Gene3D" id="3.30.70.1060">
    <property type="entry name" value="Dimeric alpha+beta barrel"/>
    <property type="match status" value="1"/>
</dbReference>
<dbReference type="AlphaFoldDB" id="A0A927CSI6"/>
<protein>
    <recommendedName>
        <fullName evidence="2">YCII-related domain-containing protein</fullName>
    </recommendedName>
</protein>
<accession>A0A927CSI6</accession>
<evidence type="ECO:0000259" key="2">
    <source>
        <dbReference type="Pfam" id="PF03795"/>
    </source>
</evidence>
<comment type="similarity">
    <text evidence="1">Belongs to the YciI family.</text>
</comment>
<dbReference type="SUPFAM" id="SSF54909">
    <property type="entry name" value="Dimeric alpha+beta barrel"/>
    <property type="match status" value="1"/>
</dbReference>
<proteinExistence type="inferred from homology"/>
<dbReference type="Pfam" id="PF03795">
    <property type="entry name" value="YCII"/>
    <property type="match status" value="1"/>
</dbReference>
<evidence type="ECO:0000313" key="4">
    <source>
        <dbReference type="Proteomes" id="UP000632125"/>
    </source>
</evidence>
<dbReference type="EMBL" id="JACXIY010000047">
    <property type="protein sequence ID" value="MBD2872407.1"/>
    <property type="molecule type" value="Genomic_DNA"/>
</dbReference>